<feature type="region of interest" description="Disordered" evidence="1">
    <location>
        <begin position="328"/>
        <end position="356"/>
    </location>
</feature>
<feature type="compositionally biased region" description="Polar residues" evidence="1">
    <location>
        <begin position="102"/>
        <end position="124"/>
    </location>
</feature>
<dbReference type="EMBL" id="ML978225">
    <property type="protein sequence ID" value="KAF2027507.1"/>
    <property type="molecule type" value="Genomic_DNA"/>
</dbReference>
<organism evidence="2 3">
    <name type="scientific">Setomelanomma holmii</name>
    <dbReference type="NCBI Taxonomy" id="210430"/>
    <lineage>
        <taxon>Eukaryota</taxon>
        <taxon>Fungi</taxon>
        <taxon>Dikarya</taxon>
        <taxon>Ascomycota</taxon>
        <taxon>Pezizomycotina</taxon>
        <taxon>Dothideomycetes</taxon>
        <taxon>Pleosporomycetidae</taxon>
        <taxon>Pleosporales</taxon>
        <taxon>Pleosporineae</taxon>
        <taxon>Phaeosphaeriaceae</taxon>
        <taxon>Setomelanomma</taxon>
    </lineage>
</organism>
<sequence length="720" mass="79967">MFGHPGISALEYAGQVRKQSTSISEWSLKRKSTRQEHTTPPTSTELERDTVEVLPPVHFVDELGYQQRRRGTFINHTPRIFEMRSSKTVEVYRPSRRESENYSRPLSRQGSLASTSPAVTSQHGHSPPANSGAFEERSTSTCGAVAGIESFDVGLASSPEACEASAKSRRRSFSAPLTKILTYLPSDAIVADPASRESSLQSSSASDYRSQETKRQRRQTPFRLITSKQISVPRHAPMEPLVAKHREVDAIGDVPFDMDREVSAEFGTFGVIQRYFDSQGGGPVATPRSVPEAQSPLHPPEEPLPRSPEPNMQKPFMEPIAIYPIDELDMPDDPPPVPDRSPKRLTNPSFPFQIKPDTCRDSDFRFAAEGQYSPYDKNANVLHVAKKRTQKRLSVEQTAWVGSPHMGRLAPPILGHDALTASSELRMNELSYFLKHTGPPPKPQPMTVQRKKKGMRLFKVKQRKSLAARVGSVEGSPQRARNRPPIPSCAREMTTLGGARHLKIVIPDEMTHGGPSTALPVSKQRTQRRSRHVPISFTEEMLNPLASAQVERMISGFDTPPERRSISSPVSRSPRSPKRSPKSPKPIPVKDHPLATRDEQTRARKLRDLQRIKRKPVPARTPSEHHQLEDATAGALPTPAHTPEPNVNNAHEDEGIEEQNSADRMGQLQDRVVSLQRQNAQLAEALAKIVGLELKDGDLRSEDVLQAFRKKGIAGTPSLQ</sequence>
<comment type="caution">
    <text evidence="2">The sequence shown here is derived from an EMBL/GenBank/DDBJ whole genome shotgun (WGS) entry which is preliminary data.</text>
</comment>
<feature type="region of interest" description="Disordered" evidence="1">
    <location>
        <begin position="280"/>
        <end position="312"/>
    </location>
</feature>
<feature type="region of interest" description="Disordered" evidence="1">
    <location>
        <begin position="466"/>
        <end position="488"/>
    </location>
</feature>
<evidence type="ECO:0000313" key="2">
    <source>
        <dbReference type="EMBL" id="KAF2027507.1"/>
    </source>
</evidence>
<reference evidence="2" key="1">
    <citation type="journal article" date="2020" name="Stud. Mycol.">
        <title>101 Dothideomycetes genomes: a test case for predicting lifestyles and emergence of pathogens.</title>
        <authorList>
            <person name="Haridas S."/>
            <person name="Albert R."/>
            <person name="Binder M."/>
            <person name="Bloem J."/>
            <person name="Labutti K."/>
            <person name="Salamov A."/>
            <person name="Andreopoulos B."/>
            <person name="Baker S."/>
            <person name="Barry K."/>
            <person name="Bills G."/>
            <person name="Bluhm B."/>
            <person name="Cannon C."/>
            <person name="Castanera R."/>
            <person name="Culley D."/>
            <person name="Daum C."/>
            <person name="Ezra D."/>
            <person name="Gonzalez J."/>
            <person name="Henrissat B."/>
            <person name="Kuo A."/>
            <person name="Liang C."/>
            <person name="Lipzen A."/>
            <person name="Lutzoni F."/>
            <person name="Magnuson J."/>
            <person name="Mondo S."/>
            <person name="Nolan M."/>
            <person name="Ohm R."/>
            <person name="Pangilinan J."/>
            <person name="Park H.-J."/>
            <person name="Ramirez L."/>
            <person name="Alfaro M."/>
            <person name="Sun H."/>
            <person name="Tritt A."/>
            <person name="Yoshinaga Y."/>
            <person name="Zwiers L.-H."/>
            <person name="Turgeon B."/>
            <person name="Goodwin S."/>
            <person name="Spatafora J."/>
            <person name="Crous P."/>
            <person name="Grigoriev I."/>
        </authorList>
    </citation>
    <scope>NUCLEOTIDE SEQUENCE</scope>
    <source>
        <strain evidence="2">CBS 110217</strain>
    </source>
</reference>
<evidence type="ECO:0000313" key="3">
    <source>
        <dbReference type="Proteomes" id="UP000799777"/>
    </source>
</evidence>
<protein>
    <submittedName>
        <fullName evidence="2">Uncharacterized protein</fullName>
    </submittedName>
</protein>
<gene>
    <name evidence="2" type="ORF">EK21DRAFT_71645</name>
</gene>
<name>A0A9P4H4Q1_9PLEO</name>
<accession>A0A9P4H4Q1</accession>
<dbReference type="Proteomes" id="UP000799777">
    <property type="component" value="Unassembled WGS sequence"/>
</dbReference>
<feature type="region of interest" description="Disordered" evidence="1">
    <location>
        <begin position="87"/>
        <end position="137"/>
    </location>
</feature>
<proteinExistence type="predicted"/>
<dbReference type="OrthoDB" id="3675887at2759"/>
<feature type="region of interest" description="Disordered" evidence="1">
    <location>
        <begin position="27"/>
        <end position="49"/>
    </location>
</feature>
<feature type="region of interest" description="Disordered" evidence="1">
    <location>
        <begin position="557"/>
        <end position="667"/>
    </location>
</feature>
<feature type="region of interest" description="Disordered" evidence="1">
    <location>
        <begin position="192"/>
        <end position="222"/>
    </location>
</feature>
<dbReference type="AlphaFoldDB" id="A0A9P4H4Q1"/>
<feature type="compositionally biased region" description="Low complexity" evidence="1">
    <location>
        <begin position="196"/>
        <end position="208"/>
    </location>
</feature>
<evidence type="ECO:0000256" key="1">
    <source>
        <dbReference type="SAM" id="MobiDB-lite"/>
    </source>
</evidence>
<feature type="region of interest" description="Disordered" evidence="1">
    <location>
        <begin position="509"/>
        <end position="530"/>
    </location>
</feature>
<keyword evidence="3" id="KW-1185">Reference proteome</keyword>
<feature type="compositionally biased region" description="Basic and acidic residues" evidence="1">
    <location>
        <begin position="588"/>
        <end position="611"/>
    </location>
</feature>